<reference evidence="2" key="1">
    <citation type="submission" date="2020-10" db="EMBL/GenBank/DDBJ databases">
        <title>Unveiling of a novel bifunctional photoreceptor, Dualchrome1, isolated from a cosmopolitan green alga.</title>
        <authorList>
            <person name="Suzuki S."/>
            <person name="Kawachi M."/>
        </authorList>
    </citation>
    <scope>NUCLEOTIDE SEQUENCE</scope>
    <source>
        <strain evidence="2">NIES 2893</strain>
    </source>
</reference>
<accession>A0A830HFN8</accession>
<name>A0A830HFN8_9CHLO</name>
<dbReference type="Proteomes" id="UP000660262">
    <property type="component" value="Unassembled WGS sequence"/>
</dbReference>
<gene>
    <name evidence="2" type="ORF">PPROV_000406500</name>
</gene>
<evidence type="ECO:0000313" key="2">
    <source>
        <dbReference type="EMBL" id="GHP05313.1"/>
    </source>
</evidence>
<proteinExistence type="predicted"/>
<keyword evidence="3" id="KW-1185">Reference proteome</keyword>
<sequence>MVDGIDTTANDIRIYKHGPVVAGVLTAGKDNDPVAAARCASDAVRQTLLLSSAAVDDDDDGDNIFIAVRSPMLHVLSSPAAVAAGDGGGGGESIYCIMEDKQLQPASTVEARPRGQSWSTRIIPIIKGLDDFPLIGDVSAIACTAAQLAWLSSPSSSVSSALARGWALWRTLLWAFVLAIQSILLRNHRKLVVIALGASADARDSKPFNSSHIASLWSRLEALREFVGMTPMPADEQADWNHRRGGRGGADDGDDDESSKAATTTAQLLSACLAETEAFIGIPPPPELTPSSYHHSTTSFVHSLGRRIRNAEQFVCGDQKIN</sequence>
<organism evidence="2 3">
    <name type="scientific">Pycnococcus provasolii</name>
    <dbReference type="NCBI Taxonomy" id="41880"/>
    <lineage>
        <taxon>Eukaryota</taxon>
        <taxon>Viridiplantae</taxon>
        <taxon>Chlorophyta</taxon>
        <taxon>Pseudoscourfieldiophyceae</taxon>
        <taxon>Pseudoscourfieldiales</taxon>
        <taxon>Pycnococcaceae</taxon>
        <taxon>Pycnococcus</taxon>
    </lineage>
</organism>
<protein>
    <submittedName>
        <fullName evidence="2">Uncharacterized protein</fullName>
    </submittedName>
</protein>
<dbReference type="EMBL" id="BNJQ01000010">
    <property type="protein sequence ID" value="GHP05313.1"/>
    <property type="molecule type" value="Genomic_DNA"/>
</dbReference>
<evidence type="ECO:0000256" key="1">
    <source>
        <dbReference type="SAM" id="MobiDB-lite"/>
    </source>
</evidence>
<feature type="region of interest" description="Disordered" evidence="1">
    <location>
        <begin position="234"/>
        <end position="261"/>
    </location>
</feature>
<evidence type="ECO:0000313" key="3">
    <source>
        <dbReference type="Proteomes" id="UP000660262"/>
    </source>
</evidence>
<dbReference type="AlphaFoldDB" id="A0A830HFN8"/>
<comment type="caution">
    <text evidence="2">The sequence shown here is derived from an EMBL/GenBank/DDBJ whole genome shotgun (WGS) entry which is preliminary data.</text>
</comment>